<evidence type="ECO:0000256" key="1">
    <source>
        <dbReference type="SAM" id="MobiDB-lite"/>
    </source>
</evidence>
<feature type="region of interest" description="Disordered" evidence="1">
    <location>
        <begin position="1"/>
        <end position="25"/>
    </location>
</feature>
<name>A0A310SCE7_9HYME</name>
<dbReference type="EMBL" id="KQ764286">
    <property type="protein sequence ID" value="OAD54538.1"/>
    <property type="molecule type" value="Genomic_DNA"/>
</dbReference>
<protein>
    <submittedName>
        <fullName evidence="2">Uncharacterized protein</fullName>
    </submittedName>
</protein>
<reference evidence="2 3" key="1">
    <citation type="submission" date="2015-07" db="EMBL/GenBank/DDBJ databases">
        <title>The genome of Eufriesea mexicana.</title>
        <authorList>
            <person name="Pan H."/>
            <person name="Kapheim K."/>
        </authorList>
    </citation>
    <scope>NUCLEOTIDE SEQUENCE [LARGE SCALE GENOMIC DNA]</scope>
    <source>
        <strain evidence="2">0111107269</strain>
        <tissue evidence="2">Whole body</tissue>
    </source>
</reference>
<accession>A0A310SCE7</accession>
<dbReference type="AlphaFoldDB" id="A0A310SCE7"/>
<keyword evidence="3" id="KW-1185">Reference proteome</keyword>
<organism evidence="2 3">
    <name type="scientific">Eufriesea mexicana</name>
    <dbReference type="NCBI Taxonomy" id="516756"/>
    <lineage>
        <taxon>Eukaryota</taxon>
        <taxon>Metazoa</taxon>
        <taxon>Ecdysozoa</taxon>
        <taxon>Arthropoda</taxon>
        <taxon>Hexapoda</taxon>
        <taxon>Insecta</taxon>
        <taxon>Pterygota</taxon>
        <taxon>Neoptera</taxon>
        <taxon>Endopterygota</taxon>
        <taxon>Hymenoptera</taxon>
        <taxon>Apocrita</taxon>
        <taxon>Aculeata</taxon>
        <taxon>Apoidea</taxon>
        <taxon>Anthophila</taxon>
        <taxon>Apidae</taxon>
        <taxon>Eufriesea</taxon>
    </lineage>
</organism>
<evidence type="ECO:0000313" key="3">
    <source>
        <dbReference type="Proteomes" id="UP000250275"/>
    </source>
</evidence>
<evidence type="ECO:0000313" key="2">
    <source>
        <dbReference type="EMBL" id="OAD54538.1"/>
    </source>
</evidence>
<proteinExistence type="predicted"/>
<gene>
    <name evidence="2" type="ORF">WN48_06593</name>
</gene>
<dbReference type="Proteomes" id="UP000250275">
    <property type="component" value="Unassembled WGS sequence"/>
</dbReference>
<sequence>MAAFSRLAHHRPRRVSSSFGLESRDDRGRRIGIGITELVQSSFARGVKFAR</sequence>